<evidence type="ECO:0000256" key="1">
    <source>
        <dbReference type="ARBA" id="ARBA00023172"/>
    </source>
</evidence>
<keyword evidence="4" id="KW-1185">Reference proteome</keyword>
<keyword evidence="1" id="KW-0233">DNA recombination</keyword>
<feature type="domain" description="Tyr recombinase" evidence="2">
    <location>
        <begin position="14"/>
        <end position="74"/>
    </location>
</feature>
<dbReference type="EMBL" id="JBICZW010000031">
    <property type="protein sequence ID" value="MFG3193538.1"/>
    <property type="molecule type" value="Genomic_DNA"/>
</dbReference>
<dbReference type="SUPFAM" id="SSF56349">
    <property type="entry name" value="DNA breaking-rejoining enzymes"/>
    <property type="match status" value="1"/>
</dbReference>
<gene>
    <name evidence="3" type="ORF">ACGFYS_31935</name>
</gene>
<accession>A0ABW7C2D5</accession>
<evidence type="ECO:0000259" key="2">
    <source>
        <dbReference type="Pfam" id="PF00589"/>
    </source>
</evidence>
<dbReference type="Gene3D" id="1.10.443.10">
    <property type="entry name" value="Intergrase catalytic core"/>
    <property type="match status" value="1"/>
</dbReference>
<dbReference type="Pfam" id="PF00589">
    <property type="entry name" value="Phage_integrase"/>
    <property type="match status" value="1"/>
</dbReference>
<protein>
    <submittedName>
        <fullName evidence="3">Tyrosine-type recombinase/integrase</fullName>
    </submittedName>
</protein>
<dbReference type="InterPro" id="IPR013762">
    <property type="entry name" value="Integrase-like_cat_sf"/>
</dbReference>
<evidence type="ECO:0000313" key="4">
    <source>
        <dbReference type="Proteomes" id="UP001604282"/>
    </source>
</evidence>
<dbReference type="RefSeq" id="WP_392884734.1">
    <property type="nucleotide sequence ID" value="NZ_JBICZW010000031.1"/>
</dbReference>
<dbReference type="Proteomes" id="UP001604282">
    <property type="component" value="Unassembled WGS sequence"/>
</dbReference>
<proteinExistence type="predicted"/>
<dbReference type="InterPro" id="IPR011010">
    <property type="entry name" value="DNA_brk_join_enz"/>
</dbReference>
<name>A0ABW7C2D5_9ACTN</name>
<dbReference type="InterPro" id="IPR002104">
    <property type="entry name" value="Integrase_catalytic"/>
</dbReference>
<comment type="caution">
    <text evidence="3">The sequence shown here is derived from an EMBL/GenBank/DDBJ whole genome shotgun (WGS) entry which is preliminary data.</text>
</comment>
<evidence type="ECO:0000313" key="3">
    <source>
        <dbReference type="EMBL" id="MFG3193538.1"/>
    </source>
</evidence>
<organism evidence="3 4">
    <name type="scientific">Streptomyces omiyaensis</name>
    <dbReference type="NCBI Taxonomy" id="68247"/>
    <lineage>
        <taxon>Bacteria</taxon>
        <taxon>Bacillati</taxon>
        <taxon>Actinomycetota</taxon>
        <taxon>Actinomycetes</taxon>
        <taxon>Kitasatosporales</taxon>
        <taxon>Streptomycetaceae</taxon>
        <taxon>Streptomyces</taxon>
    </lineage>
</organism>
<sequence>MVSHGAVRPDRDAAPDEVFAAAREHAGLPVELDLHCLRRTYITHLIEFGYPERFVQQVGHAYASKTALYTWVSDEYRNRLIESALWRRLAPATKKEATLSW</sequence>
<reference evidence="3 4" key="1">
    <citation type="submission" date="2024-10" db="EMBL/GenBank/DDBJ databases">
        <title>The Natural Products Discovery Center: Release of the First 8490 Sequenced Strains for Exploring Actinobacteria Biosynthetic Diversity.</title>
        <authorList>
            <person name="Kalkreuter E."/>
            <person name="Kautsar S.A."/>
            <person name="Yang D."/>
            <person name="Bader C.D."/>
            <person name="Teijaro C.N."/>
            <person name="Fluegel L."/>
            <person name="Davis C.M."/>
            <person name="Simpson J.R."/>
            <person name="Lauterbach L."/>
            <person name="Steele A.D."/>
            <person name="Gui C."/>
            <person name="Meng S."/>
            <person name="Li G."/>
            <person name="Viehrig K."/>
            <person name="Ye F."/>
            <person name="Su P."/>
            <person name="Kiefer A.F."/>
            <person name="Nichols A."/>
            <person name="Cepeda A.J."/>
            <person name="Yan W."/>
            <person name="Fan B."/>
            <person name="Jiang Y."/>
            <person name="Adhikari A."/>
            <person name="Zheng C.-J."/>
            <person name="Schuster L."/>
            <person name="Cowan T.M."/>
            <person name="Smanski M.J."/>
            <person name="Chevrette M.G."/>
            <person name="De Carvalho L.P.S."/>
            <person name="Shen B."/>
        </authorList>
    </citation>
    <scope>NUCLEOTIDE SEQUENCE [LARGE SCALE GENOMIC DNA]</scope>
    <source>
        <strain evidence="3 4">NPDC048229</strain>
    </source>
</reference>